<dbReference type="PANTHER" id="PTHR44366">
    <property type="entry name" value="UDP-N-ACETYLGLUCOSAMINE--PEPTIDE N-ACETYLGLUCOSAMINYLTRANSFERASE 110 KDA SUBUNIT"/>
    <property type="match status" value="1"/>
</dbReference>
<feature type="repeat" description="TPR" evidence="1">
    <location>
        <begin position="1145"/>
        <end position="1178"/>
    </location>
</feature>
<dbReference type="Pfam" id="PF13431">
    <property type="entry name" value="TPR_17"/>
    <property type="match status" value="1"/>
</dbReference>
<gene>
    <name evidence="3" type="ORF">WN50_35315</name>
</gene>
<dbReference type="Pfam" id="PF00515">
    <property type="entry name" value="TPR_1"/>
    <property type="match status" value="1"/>
</dbReference>
<evidence type="ECO:0000259" key="2">
    <source>
        <dbReference type="Pfam" id="PF04577"/>
    </source>
</evidence>
<dbReference type="Pfam" id="PF13414">
    <property type="entry name" value="TPR_11"/>
    <property type="match status" value="5"/>
</dbReference>
<dbReference type="PANTHER" id="PTHR44366:SF1">
    <property type="entry name" value="UDP-N-ACETYLGLUCOSAMINE--PEPTIDE N-ACETYLGLUCOSAMINYLTRANSFERASE 110 KDA SUBUNIT"/>
    <property type="match status" value="1"/>
</dbReference>
<dbReference type="PROSITE" id="PS50005">
    <property type="entry name" value="TPR"/>
    <property type="match status" value="20"/>
</dbReference>
<dbReference type="Gene3D" id="1.25.40.10">
    <property type="entry name" value="Tetratricopeptide repeat domain"/>
    <property type="match status" value="11"/>
</dbReference>
<evidence type="ECO:0000313" key="3">
    <source>
        <dbReference type="EMBL" id="KMW70441.1"/>
    </source>
</evidence>
<organism evidence="3 4">
    <name type="scientific">Limnoraphis robusta CS-951</name>
    <dbReference type="NCBI Taxonomy" id="1637645"/>
    <lineage>
        <taxon>Bacteria</taxon>
        <taxon>Bacillati</taxon>
        <taxon>Cyanobacteriota</taxon>
        <taxon>Cyanophyceae</taxon>
        <taxon>Oscillatoriophycideae</taxon>
        <taxon>Oscillatoriales</taxon>
        <taxon>Sirenicapillariaceae</taxon>
        <taxon>Limnoraphis</taxon>
    </lineage>
</organism>
<name>A0A0J9EWI2_9CYAN</name>
<dbReference type="InterPro" id="IPR049625">
    <property type="entry name" value="Glyco_transf_61_cat"/>
</dbReference>
<feature type="repeat" description="TPR" evidence="1">
    <location>
        <begin position="184"/>
        <end position="217"/>
    </location>
</feature>
<feature type="repeat" description="TPR" evidence="1">
    <location>
        <begin position="73"/>
        <end position="106"/>
    </location>
</feature>
<dbReference type="EMBL" id="LATL02000169">
    <property type="protein sequence ID" value="KMW70441.1"/>
    <property type="molecule type" value="Genomic_DNA"/>
</dbReference>
<feature type="repeat" description="TPR" evidence="1">
    <location>
        <begin position="1499"/>
        <end position="1532"/>
    </location>
</feature>
<dbReference type="GO" id="GO:0006493">
    <property type="term" value="P:protein O-linked glycosylation"/>
    <property type="evidence" value="ECO:0007669"/>
    <property type="project" value="InterPro"/>
</dbReference>
<dbReference type="InterPro" id="IPR006597">
    <property type="entry name" value="Sel1-like"/>
</dbReference>
<feature type="repeat" description="TPR" evidence="1">
    <location>
        <begin position="1705"/>
        <end position="1738"/>
    </location>
</feature>
<dbReference type="Pfam" id="PF13181">
    <property type="entry name" value="TPR_8"/>
    <property type="match status" value="4"/>
</dbReference>
<proteinExistence type="predicted"/>
<feature type="repeat" description="TPR" evidence="1">
    <location>
        <begin position="1671"/>
        <end position="1704"/>
    </location>
</feature>
<feature type="domain" description="Glycosyltransferase 61 catalytic" evidence="2">
    <location>
        <begin position="526"/>
        <end position="701"/>
    </location>
</feature>
<feature type="repeat" description="TPR" evidence="1">
    <location>
        <begin position="5"/>
        <end position="38"/>
    </location>
</feature>
<feature type="repeat" description="TPR" evidence="1">
    <location>
        <begin position="39"/>
        <end position="72"/>
    </location>
</feature>
<feature type="repeat" description="TPR" evidence="1">
    <location>
        <begin position="883"/>
        <end position="916"/>
    </location>
</feature>
<dbReference type="PATRIC" id="fig|1637645.4.peg.3355"/>
<feature type="repeat" description="TPR" evidence="1">
    <location>
        <begin position="1213"/>
        <end position="1246"/>
    </location>
</feature>
<dbReference type="Proteomes" id="UP000033607">
    <property type="component" value="Unassembled WGS sequence"/>
</dbReference>
<feature type="repeat" description="TPR" evidence="1">
    <location>
        <begin position="1637"/>
        <end position="1670"/>
    </location>
</feature>
<dbReference type="RefSeq" id="WP_049559596.1">
    <property type="nucleotide sequence ID" value="NZ_LATL02000169.1"/>
</dbReference>
<evidence type="ECO:0000313" key="4">
    <source>
        <dbReference type="Proteomes" id="UP000033607"/>
    </source>
</evidence>
<dbReference type="SMART" id="SM00028">
    <property type="entry name" value="TPR"/>
    <property type="match status" value="27"/>
</dbReference>
<dbReference type="InterPro" id="IPR011990">
    <property type="entry name" value="TPR-like_helical_dom_sf"/>
</dbReference>
<dbReference type="GO" id="GO:0097363">
    <property type="term" value="F:protein O-acetylglucosaminyltransferase activity"/>
    <property type="evidence" value="ECO:0007669"/>
    <property type="project" value="TreeGrafter"/>
</dbReference>
<accession>A0A0J9EWI2</accession>
<dbReference type="InterPro" id="IPR019734">
    <property type="entry name" value="TPR_rpt"/>
</dbReference>
<evidence type="ECO:0000256" key="1">
    <source>
        <dbReference type="PROSITE-ProRule" id="PRU00339"/>
    </source>
</evidence>
<dbReference type="InterPro" id="IPR037919">
    <property type="entry name" value="OGT"/>
</dbReference>
<dbReference type="PROSITE" id="PS50293">
    <property type="entry name" value="TPR_REGION"/>
    <property type="match status" value="9"/>
</dbReference>
<reference evidence="3 4" key="1">
    <citation type="submission" date="2015-06" db="EMBL/GenBank/DDBJ databases">
        <title>Draft genome assembly of filamentous brackish cyanobacterium Limnoraphis robusta strain CS-951.</title>
        <authorList>
            <person name="Willis A."/>
            <person name="Parks M."/>
            <person name="Burford M.A."/>
        </authorList>
    </citation>
    <scope>NUCLEOTIDE SEQUENCE [LARGE SCALE GENOMIC DNA]</scope>
    <source>
        <strain evidence="3 4">CS-951</strain>
    </source>
</reference>
<dbReference type="Pfam" id="PF04577">
    <property type="entry name" value="Glyco_transf_61"/>
    <property type="match status" value="1"/>
</dbReference>
<feature type="repeat" description="TPR" evidence="1">
    <location>
        <begin position="1603"/>
        <end position="1636"/>
    </location>
</feature>
<dbReference type="SUPFAM" id="SSF48452">
    <property type="entry name" value="TPR-like"/>
    <property type="match status" value="6"/>
</dbReference>
<feature type="repeat" description="TPR" evidence="1">
    <location>
        <begin position="296"/>
        <end position="329"/>
    </location>
</feature>
<feature type="repeat" description="TPR" evidence="1">
    <location>
        <begin position="1533"/>
        <end position="1566"/>
    </location>
</feature>
<keyword evidence="1" id="KW-0802">TPR repeat</keyword>
<feature type="repeat" description="TPR" evidence="1">
    <location>
        <begin position="917"/>
        <end position="950"/>
    </location>
</feature>
<feature type="repeat" description="TPR" evidence="1">
    <location>
        <begin position="150"/>
        <end position="183"/>
    </location>
</feature>
<dbReference type="OrthoDB" id="182122at2"/>
<feature type="repeat" description="TPR" evidence="1">
    <location>
        <begin position="1569"/>
        <end position="1602"/>
    </location>
</feature>
<sequence>MRHPPEILAKMGLKCHQKGQFETAVYYYQQALIQKPHWPEIYYNQGLVLYKLEDLPRAIESYQKAIEQNPNYLQAYYNLGVALQHSGQIDAAINIYKKMINIPAENKTKKADYFLVNAYNNLGYLFASTNQVKSAIYTLKVALDKFNNESIIQNNLGQIFLEIGELKQAIYHFKQAIMLDSENYIFHQNIGKAFQLLNLHQDAIESFKRAIQLQPDSIFAESSLGESLLFVGELKSAIAFWKSAVKQSDFLIDYYCSFAQSLIGKDELEKAIIACANFLTSLKLDTDFSQIVASLSQTYISLGNVLIASGKYAQAELYYHKSLHIYPQGNEASLNLKLCLEKQAKWNSAKIIKQLFLVANQEFKAFQKSIENHSSIQVDKNLKVSNIKDEFSKGTSKPCEGLNCQSCLKKIFSKFQIQSLSQDVYFCQFPDTIEIQNDPIKVSRFFHGRAWVSPQKNSWLVCEQITIWNSKNQIIPELSRSYPGKLPFCEKTHNVQDSSLIPDELPNLELIEGTVAVLSGLSGNVYFHWMVDILPRFDILRNGGYSWEQIDWFVVNSIQQPFQRETLERLGIPLSKIIESDRSPYIEAEKLIVPSFPSHLGWLSSEALAFHRRLFLTPKTPNQSHSPTRIYISRERASYRHIINEAEVMSWLSQWGFVRVSLESLSVEQQVTLFANAEIIVSAHGSGLTNIMFCCPGTTVIELVSPHYIRHYYWVISQQLKLQHFYIKGSEFGCYPVRQLMYPNPLTEDILISLKSLEKVMKIAGIIESQTQISLPSTSKQPMSLNQKISYSIPQVTTSGIEPSTQSGLFLNSEDQDIYLHGAEALYTQKKYQQAAAACQRVISITPNAKAYKILGNIQQIKGQFEKAKDSYAKAIQLQPDFAEVFCNLGTLYAQEQDWQPAIICYQRAITLEPKLAIAYRNLARAWTQLGKKEEAAECWYHAYSINPGAISSEEHLQLANMLLNMGLVERAIASYCHAIQSNSYSQESYKKLGKALKRQMELSQTALDYQNMIALKALGSLPEQKLEEGVKNENTLSVNPARKSIKGLRGFLNHVFSAWSFEPELSSAFLEATLPTRGKNNHTIFTVSSLTKVDSVPQNQELKSSPLHDMSNRALSGNELKSSQYLTGVKEQSLSYKTSDKLTVEHYIKQAEAAAQLGNLTGAIEACQEALKIQPNTAVAYKILGEIEQALGHRESAQGLYKKAIELGWKDAEIYLNLGTLCAQQQNWKDSIKYYQESIKINPKSAVVYHNLSKVWKQLNKPLEMAGCLYEAYSLEPERGTAKEHLNLGNILLKQDQITPAITCYKRAIQMDSKLTAAYQNISEALKRQGKRDEAEFYLQKLEQLHHPTISIKKDNQPRSNFHHLFNTHNGHRSSEFDNITPLQPIPLNGYSNGHLKLESKPSNITTLPQTLEKVEIVATEKYNKTSQNVDIDLKEAEESLKNKQFEKAINACQRAVKIQPNSAIAYKLWGNALQCLGRVKEAKEQYNHALVIDPKFAEVHANLGSLYAKDQQWDAAISCYQKAIQIKPKLASAYRNLAKVWKQLEKSEEWANCWYRALTLEPEGVTAQEYIQFANALIELGKVDWTVICYKKAIQLDPRQVEAYLNLGEIFISQQQLENAIAIYNQAIEHHPQKQGFYCKLGQVLVQLERWEEAITAYNQALDINPNLALIYHNLGEVFVSQAQFEQAIDCYKQLIQLEPDNWEAYHKLGDLFQEIGQLDEAVEAYHQAIELTETEPSSVENIEVEVKS</sequence>
<feature type="repeat" description="TPR" evidence="1">
    <location>
        <begin position="849"/>
        <end position="882"/>
    </location>
</feature>
<protein>
    <recommendedName>
        <fullName evidence="2">Glycosyltransferase 61 catalytic domain-containing protein</fullName>
    </recommendedName>
</protein>
<dbReference type="SMART" id="SM00671">
    <property type="entry name" value="SEL1"/>
    <property type="match status" value="6"/>
</dbReference>
<feature type="repeat" description="TPR" evidence="1">
    <location>
        <begin position="1283"/>
        <end position="1316"/>
    </location>
</feature>
<feature type="repeat" description="TPR" evidence="1">
    <location>
        <begin position="1465"/>
        <end position="1498"/>
    </location>
</feature>
<comment type="caution">
    <text evidence="3">The sequence shown here is derived from an EMBL/GenBank/DDBJ whole genome shotgun (WGS) entry which is preliminary data.</text>
</comment>